<dbReference type="PANTHER" id="PTHR30086">
    <property type="entry name" value="ARGININE EXPORTER PROTEIN ARGO"/>
    <property type="match status" value="1"/>
</dbReference>
<keyword evidence="3" id="KW-1003">Cell membrane</keyword>
<dbReference type="Proteomes" id="UP000634011">
    <property type="component" value="Unassembled WGS sequence"/>
</dbReference>
<feature type="transmembrane region" description="Helical" evidence="7">
    <location>
        <begin position="42"/>
        <end position="66"/>
    </location>
</feature>
<comment type="caution">
    <text evidence="8">The sequence shown here is derived from an EMBL/GenBank/DDBJ whole genome shotgun (WGS) entry which is preliminary data.</text>
</comment>
<dbReference type="PANTHER" id="PTHR30086:SF14">
    <property type="entry name" value="HOMOSERINE_HOMOSERINE LACTONE EFFLUX PROTEIN"/>
    <property type="match status" value="1"/>
</dbReference>
<organism evidence="8 9">
    <name type="scientific">Undibacterium jejuense</name>
    <dbReference type="NCBI Taxonomy" id="1344949"/>
    <lineage>
        <taxon>Bacteria</taxon>
        <taxon>Pseudomonadati</taxon>
        <taxon>Pseudomonadota</taxon>
        <taxon>Betaproteobacteria</taxon>
        <taxon>Burkholderiales</taxon>
        <taxon>Oxalobacteraceae</taxon>
        <taxon>Undibacterium</taxon>
    </lineage>
</organism>
<dbReference type="GO" id="GO:0042970">
    <property type="term" value="F:homoserine transmembrane transporter activity"/>
    <property type="evidence" value="ECO:0007669"/>
    <property type="project" value="TreeGrafter"/>
</dbReference>
<evidence type="ECO:0000256" key="6">
    <source>
        <dbReference type="ARBA" id="ARBA00023136"/>
    </source>
</evidence>
<evidence type="ECO:0000256" key="2">
    <source>
        <dbReference type="ARBA" id="ARBA00007928"/>
    </source>
</evidence>
<evidence type="ECO:0000313" key="9">
    <source>
        <dbReference type="Proteomes" id="UP000634011"/>
    </source>
</evidence>
<dbReference type="GO" id="GO:0005886">
    <property type="term" value="C:plasma membrane"/>
    <property type="evidence" value="ECO:0007669"/>
    <property type="project" value="UniProtKB-SubCell"/>
</dbReference>
<comment type="similarity">
    <text evidence="2">Belongs to the Rht family.</text>
</comment>
<feature type="transmembrane region" description="Helical" evidence="7">
    <location>
        <begin position="185"/>
        <end position="206"/>
    </location>
</feature>
<keyword evidence="5 7" id="KW-1133">Transmembrane helix</keyword>
<dbReference type="Pfam" id="PF01810">
    <property type="entry name" value="LysE"/>
    <property type="match status" value="1"/>
</dbReference>
<protein>
    <submittedName>
        <fullName evidence="8">LysE family translocator</fullName>
    </submittedName>
</protein>
<feature type="transmembrane region" description="Helical" evidence="7">
    <location>
        <begin position="72"/>
        <end position="94"/>
    </location>
</feature>
<feature type="transmembrane region" description="Helical" evidence="7">
    <location>
        <begin position="16"/>
        <end position="35"/>
    </location>
</feature>
<keyword evidence="4 7" id="KW-0812">Transmembrane</keyword>
<feature type="transmembrane region" description="Helical" evidence="7">
    <location>
        <begin position="115"/>
        <end position="141"/>
    </location>
</feature>
<dbReference type="PIRSF" id="PIRSF006324">
    <property type="entry name" value="LeuE"/>
    <property type="match status" value="1"/>
</dbReference>
<name>A0A923KNM4_9BURK</name>
<dbReference type="InterPro" id="IPR001123">
    <property type="entry name" value="LeuE-type"/>
</dbReference>
<evidence type="ECO:0000256" key="4">
    <source>
        <dbReference type="ARBA" id="ARBA00022692"/>
    </source>
</evidence>
<sequence length="207" mass="21939">MAMTFESWALFTATEAAMSLSPGPAVMMVVAYGIARGWQKSLFVTLGILVGNAIFFTLSATGLGGALLASPYIFMGIKYLGAAYLVYLGLSAIFGRPSPITLSRIDDQPESGKAIFGKALMLQLTNPKSMLTFVAILPQFIDPLQPIGIQMLILAGCSIIPEFFILLGYGILASKASHLATQEKYALITERIAGTLVLTAGVLIAVV</sequence>
<evidence type="ECO:0000256" key="5">
    <source>
        <dbReference type="ARBA" id="ARBA00022989"/>
    </source>
</evidence>
<feature type="transmembrane region" description="Helical" evidence="7">
    <location>
        <begin position="147"/>
        <end position="173"/>
    </location>
</feature>
<reference evidence="8" key="1">
    <citation type="submission" date="2020-08" db="EMBL/GenBank/DDBJ databases">
        <title>Novel species isolated from subtropical streams in China.</title>
        <authorList>
            <person name="Lu H."/>
        </authorList>
    </citation>
    <scope>NUCLEOTIDE SEQUENCE</scope>
    <source>
        <strain evidence="8">KACC 12607</strain>
    </source>
</reference>
<keyword evidence="9" id="KW-1185">Reference proteome</keyword>
<evidence type="ECO:0000256" key="7">
    <source>
        <dbReference type="SAM" id="Phobius"/>
    </source>
</evidence>
<accession>A0A923KNM4</accession>
<evidence type="ECO:0000313" key="8">
    <source>
        <dbReference type="EMBL" id="MBC3860741.1"/>
    </source>
</evidence>
<proteinExistence type="inferred from homology"/>
<comment type="subcellular location">
    <subcellularLocation>
        <location evidence="1">Cell membrane</location>
        <topology evidence="1">Multi-pass membrane protein</topology>
    </subcellularLocation>
</comment>
<evidence type="ECO:0000256" key="3">
    <source>
        <dbReference type="ARBA" id="ARBA00022475"/>
    </source>
</evidence>
<gene>
    <name evidence="8" type="ORF">H8K32_01415</name>
</gene>
<keyword evidence="6 7" id="KW-0472">Membrane</keyword>
<evidence type="ECO:0000256" key="1">
    <source>
        <dbReference type="ARBA" id="ARBA00004651"/>
    </source>
</evidence>
<dbReference type="AlphaFoldDB" id="A0A923KNM4"/>
<dbReference type="RefSeq" id="WP_186910668.1">
    <property type="nucleotide sequence ID" value="NZ_JACOFV010000001.1"/>
</dbReference>
<dbReference type="EMBL" id="JACOFV010000001">
    <property type="protein sequence ID" value="MBC3860741.1"/>
    <property type="molecule type" value="Genomic_DNA"/>
</dbReference>